<sequence>MNVHSALIHINIYDQMYINTFNKLNVQFLIFNYVKGKQQQILDCSFSYKQCGNQRDFVSIMKTNISVICIQINDYIMMIQFVMSFNSKLWHLVVFLVQIYLKIPETNYCLNKLVQIFGQISKLIIADKDQNSQKDIILMILVSNPICDIKNVRLISHNLIIYGLSCNPNKYRRLQGLS</sequence>
<keyword evidence="2" id="KW-1185">Reference proteome</keyword>
<dbReference type="AlphaFoldDB" id="A0A8S1YLV8"/>
<protein>
    <submittedName>
        <fullName evidence="1">Uncharacterized protein</fullName>
    </submittedName>
</protein>
<dbReference type="Proteomes" id="UP000683925">
    <property type="component" value="Unassembled WGS sequence"/>
</dbReference>
<organism evidence="1 2">
    <name type="scientific">Paramecium octaurelia</name>
    <dbReference type="NCBI Taxonomy" id="43137"/>
    <lineage>
        <taxon>Eukaryota</taxon>
        <taxon>Sar</taxon>
        <taxon>Alveolata</taxon>
        <taxon>Ciliophora</taxon>
        <taxon>Intramacronucleata</taxon>
        <taxon>Oligohymenophorea</taxon>
        <taxon>Peniculida</taxon>
        <taxon>Parameciidae</taxon>
        <taxon>Paramecium</taxon>
    </lineage>
</organism>
<accession>A0A8S1YLV8</accession>
<comment type="caution">
    <text evidence="1">The sequence shown here is derived from an EMBL/GenBank/DDBJ whole genome shotgun (WGS) entry which is preliminary data.</text>
</comment>
<evidence type="ECO:0000313" key="2">
    <source>
        <dbReference type="Proteomes" id="UP000683925"/>
    </source>
</evidence>
<name>A0A8S1YLV8_PAROT</name>
<dbReference type="EMBL" id="CAJJDP010000191">
    <property type="protein sequence ID" value="CAD8214723.1"/>
    <property type="molecule type" value="Genomic_DNA"/>
</dbReference>
<proteinExistence type="predicted"/>
<gene>
    <name evidence="1" type="ORF">POCTA_138.1.T1870023</name>
</gene>
<evidence type="ECO:0000313" key="1">
    <source>
        <dbReference type="EMBL" id="CAD8214723.1"/>
    </source>
</evidence>
<reference evidence="1" key="1">
    <citation type="submission" date="2021-01" db="EMBL/GenBank/DDBJ databases">
        <authorList>
            <consortium name="Genoscope - CEA"/>
            <person name="William W."/>
        </authorList>
    </citation>
    <scope>NUCLEOTIDE SEQUENCE</scope>
</reference>